<comment type="caution">
    <text evidence="2">The sequence shown here is derived from an EMBL/GenBank/DDBJ whole genome shotgun (WGS) entry which is preliminary data.</text>
</comment>
<organism evidence="2 3">
    <name type="scientific">Halobacillus andaensis</name>
    <dbReference type="NCBI Taxonomy" id="1176239"/>
    <lineage>
        <taxon>Bacteria</taxon>
        <taxon>Bacillati</taxon>
        <taxon>Bacillota</taxon>
        <taxon>Bacilli</taxon>
        <taxon>Bacillales</taxon>
        <taxon>Bacillaceae</taxon>
        <taxon>Halobacillus</taxon>
    </lineage>
</organism>
<protein>
    <submittedName>
        <fullName evidence="2">Peptidase M4</fullName>
    </submittedName>
</protein>
<dbReference type="SUPFAM" id="SSF54403">
    <property type="entry name" value="Cystatin/monellin"/>
    <property type="match status" value="1"/>
</dbReference>
<name>A0A917ETG9_HALAA</name>
<dbReference type="InterPro" id="IPR046350">
    <property type="entry name" value="Cystatin_sf"/>
</dbReference>
<evidence type="ECO:0000259" key="1">
    <source>
        <dbReference type="Pfam" id="PF17881"/>
    </source>
</evidence>
<evidence type="ECO:0000313" key="3">
    <source>
        <dbReference type="Proteomes" id="UP000660110"/>
    </source>
</evidence>
<keyword evidence="3" id="KW-1185">Reference proteome</keyword>
<dbReference type="Pfam" id="PF17881">
    <property type="entry name" value="TseB"/>
    <property type="match status" value="1"/>
</dbReference>
<accession>A0A917ETG9</accession>
<feature type="domain" description="Cell wall elongation regulator TseB-like" evidence="1">
    <location>
        <begin position="19"/>
        <end position="58"/>
    </location>
</feature>
<dbReference type="AlphaFoldDB" id="A0A917ETG9"/>
<dbReference type="Proteomes" id="UP000660110">
    <property type="component" value="Unassembled WGS sequence"/>
</dbReference>
<dbReference type="InterPro" id="IPR041401">
    <property type="entry name" value="TseB-like_dom"/>
</dbReference>
<dbReference type="Gene3D" id="3.10.450.40">
    <property type="match status" value="2"/>
</dbReference>
<gene>
    <name evidence="2" type="ORF">GCM10010954_05090</name>
</gene>
<dbReference type="EMBL" id="BMEL01000001">
    <property type="protein sequence ID" value="GGF09615.1"/>
    <property type="molecule type" value="Genomic_DNA"/>
</dbReference>
<reference evidence="2" key="2">
    <citation type="submission" date="2020-09" db="EMBL/GenBank/DDBJ databases">
        <authorList>
            <person name="Sun Q."/>
            <person name="Zhou Y."/>
        </authorList>
    </citation>
    <scope>NUCLEOTIDE SEQUENCE</scope>
    <source>
        <strain evidence="2">CGMCC 1.12153</strain>
    </source>
</reference>
<proteinExistence type="predicted"/>
<evidence type="ECO:0000313" key="2">
    <source>
        <dbReference type="EMBL" id="GGF09615.1"/>
    </source>
</evidence>
<sequence length="138" mass="16316">MYFHIENTRTSQYDEVSEFVLAEGLLENVDEVTRYNGEVPIHIVSGVDNQNDEQYLFIDFDNQEELSTISETDMIDENSAKRNVNQCNGCEFVDVQLAFEENRPVWEVTYKDESNRYVFEYLDVRNGEEVQRFAFRQT</sequence>
<reference evidence="2" key="1">
    <citation type="journal article" date="2014" name="Int. J. Syst. Evol. Microbiol.">
        <title>Complete genome sequence of Corynebacterium casei LMG S-19264T (=DSM 44701T), isolated from a smear-ripened cheese.</title>
        <authorList>
            <consortium name="US DOE Joint Genome Institute (JGI-PGF)"/>
            <person name="Walter F."/>
            <person name="Albersmeier A."/>
            <person name="Kalinowski J."/>
            <person name="Ruckert C."/>
        </authorList>
    </citation>
    <scope>NUCLEOTIDE SEQUENCE</scope>
    <source>
        <strain evidence="2">CGMCC 1.12153</strain>
    </source>
</reference>